<accession>A0A0P1GUR2</accession>
<organism evidence="1 2">
    <name type="scientific">Tritonibacter multivorans</name>
    <dbReference type="NCBI Taxonomy" id="928856"/>
    <lineage>
        <taxon>Bacteria</taxon>
        <taxon>Pseudomonadati</taxon>
        <taxon>Pseudomonadota</taxon>
        <taxon>Alphaproteobacteria</taxon>
        <taxon>Rhodobacterales</taxon>
        <taxon>Paracoccaceae</taxon>
        <taxon>Tritonibacter</taxon>
    </lineage>
</organism>
<sequence length="171" mass="18685">MNGSVPEMRRFTTFVLIAAVSLFSACGTLRSLNTGTQVDEDNTIVLPGDAREANNSDGTTIWDAFGPQYNEQKVQVNRYIWAASLDVLNFLPVQSVDPFTGVILTGYGTPPGGNQSYRATVHVRDPALEARSLSLALQTRNGRSVSPETLRAVEDAILSRARQMRIADKKL</sequence>
<dbReference type="STRING" id="928856.SAMN04488049_101371"/>
<evidence type="ECO:0000313" key="1">
    <source>
        <dbReference type="EMBL" id="CUH79341.1"/>
    </source>
</evidence>
<proteinExistence type="predicted"/>
<evidence type="ECO:0008006" key="3">
    <source>
        <dbReference type="Google" id="ProtNLM"/>
    </source>
</evidence>
<dbReference type="AlphaFoldDB" id="A0A0P1GUR2"/>
<reference evidence="1 2" key="1">
    <citation type="submission" date="2015-09" db="EMBL/GenBank/DDBJ databases">
        <authorList>
            <consortium name="Swine Surveillance"/>
        </authorList>
    </citation>
    <scope>NUCLEOTIDE SEQUENCE [LARGE SCALE GENOMIC DNA]</scope>
    <source>
        <strain evidence="1 2">CECT 7557</strain>
    </source>
</reference>
<name>A0A0P1GUR2_9RHOB</name>
<dbReference type="Proteomes" id="UP000052022">
    <property type="component" value="Unassembled WGS sequence"/>
</dbReference>
<keyword evidence="2" id="KW-1185">Reference proteome</keyword>
<protein>
    <recommendedName>
        <fullName evidence="3">DUF3576 domain-containing protein</fullName>
    </recommendedName>
</protein>
<evidence type="ECO:0000313" key="2">
    <source>
        <dbReference type="Proteomes" id="UP000052022"/>
    </source>
</evidence>
<gene>
    <name evidence="1" type="ORF">TRM7557_02347</name>
</gene>
<dbReference type="Pfam" id="PF12100">
    <property type="entry name" value="DUF3576"/>
    <property type="match status" value="1"/>
</dbReference>
<dbReference type="InterPro" id="IPR021959">
    <property type="entry name" value="DUF3576"/>
</dbReference>
<dbReference type="EMBL" id="CYSD01000037">
    <property type="protein sequence ID" value="CUH79341.1"/>
    <property type="molecule type" value="Genomic_DNA"/>
</dbReference>